<dbReference type="NCBIfam" id="TIGR00797">
    <property type="entry name" value="matE"/>
    <property type="match status" value="1"/>
</dbReference>
<organism evidence="9 10">
    <name type="scientific">Marinobacterium lutimaris</name>
    <dbReference type="NCBI Taxonomy" id="568106"/>
    <lineage>
        <taxon>Bacteria</taxon>
        <taxon>Pseudomonadati</taxon>
        <taxon>Pseudomonadota</taxon>
        <taxon>Gammaproteobacteria</taxon>
        <taxon>Oceanospirillales</taxon>
        <taxon>Oceanospirillaceae</taxon>
        <taxon>Marinobacterium</taxon>
    </lineage>
</organism>
<evidence type="ECO:0000256" key="4">
    <source>
        <dbReference type="ARBA" id="ARBA00022692"/>
    </source>
</evidence>
<keyword evidence="6 8" id="KW-0472">Membrane</keyword>
<dbReference type="OrthoDB" id="9806302at2"/>
<dbReference type="PANTHER" id="PTHR43549">
    <property type="entry name" value="MULTIDRUG RESISTANCE PROTEIN YPNP-RELATED"/>
    <property type="match status" value="1"/>
</dbReference>
<name>A0A1H5XD84_9GAMM</name>
<feature type="transmembrane region" description="Helical" evidence="8">
    <location>
        <begin position="171"/>
        <end position="190"/>
    </location>
</feature>
<dbReference type="GO" id="GO:0042910">
    <property type="term" value="F:xenobiotic transmembrane transporter activity"/>
    <property type="evidence" value="ECO:0007669"/>
    <property type="project" value="InterPro"/>
</dbReference>
<dbReference type="GO" id="GO:0015297">
    <property type="term" value="F:antiporter activity"/>
    <property type="evidence" value="ECO:0007669"/>
    <property type="project" value="InterPro"/>
</dbReference>
<keyword evidence="3" id="KW-1003">Cell membrane</keyword>
<evidence type="ECO:0000256" key="1">
    <source>
        <dbReference type="ARBA" id="ARBA00004651"/>
    </source>
</evidence>
<feature type="transmembrane region" description="Helical" evidence="8">
    <location>
        <begin position="60"/>
        <end position="83"/>
    </location>
</feature>
<feature type="transmembrane region" description="Helical" evidence="8">
    <location>
        <begin position="95"/>
        <end position="118"/>
    </location>
</feature>
<gene>
    <name evidence="9" type="ORF">SAMN05444390_1011337</name>
</gene>
<protein>
    <submittedName>
        <fullName evidence="9">Putative efflux protein, MATE family</fullName>
    </submittedName>
</protein>
<evidence type="ECO:0000313" key="9">
    <source>
        <dbReference type="EMBL" id="SEG09287.1"/>
    </source>
</evidence>
<feature type="transmembrane region" description="Helical" evidence="8">
    <location>
        <begin position="326"/>
        <end position="345"/>
    </location>
</feature>
<accession>A0A1H5XD84</accession>
<evidence type="ECO:0000256" key="7">
    <source>
        <dbReference type="SAM" id="MobiDB-lite"/>
    </source>
</evidence>
<dbReference type="GO" id="GO:0005886">
    <property type="term" value="C:plasma membrane"/>
    <property type="evidence" value="ECO:0007669"/>
    <property type="project" value="UniProtKB-SubCell"/>
</dbReference>
<evidence type="ECO:0000256" key="2">
    <source>
        <dbReference type="ARBA" id="ARBA00022448"/>
    </source>
</evidence>
<feature type="transmembrane region" description="Helical" evidence="8">
    <location>
        <begin position="292"/>
        <end position="314"/>
    </location>
</feature>
<evidence type="ECO:0000256" key="3">
    <source>
        <dbReference type="ARBA" id="ARBA00022475"/>
    </source>
</evidence>
<dbReference type="RefSeq" id="WP_104002248.1">
    <property type="nucleotide sequence ID" value="NZ_FNVQ01000001.1"/>
</dbReference>
<feature type="transmembrane region" description="Helical" evidence="8">
    <location>
        <begin position="252"/>
        <end position="272"/>
    </location>
</feature>
<keyword evidence="5 8" id="KW-1133">Transmembrane helix</keyword>
<dbReference type="PANTHER" id="PTHR43549:SF3">
    <property type="entry name" value="MULTIDRUG RESISTANCE PROTEIN YPNP-RELATED"/>
    <property type="match status" value="1"/>
</dbReference>
<keyword evidence="4 8" id="KW-0812">Transmembrane</keyword>
<feature type="transmembrane region" description="Helical" evidence="8">
    <location>
        <begin position="196"/>
        <end position="221"/>
    </location>
</feature>
<dbReference type="EMBL" id="FNVQ01000001">
    <property type="protein sequence ID" value="SEG09287.1"/>
    <property type="molecule type" value="Genomic_DNA"/>
</dbReference>
<feature type="region of interest" description="Disordered" evidence="7">
    <location>
        <begin position="490"/>
        <end position="545"/>
    </location>
</feature>
<feature type="transmembrane region" description="Helical" evidence="8">
    <location>
        <begin position="365"/>
        <end position="385"/>
    </location>
</feature>
<dbReference type="CDD" id="cd13138">
    <property type="entry name" value="MATE_yoeA_like"/>
    <property type="match status" value="1"/>
</dbReference>
<reference evidence="9 10" key="1">
    <citation type="submission" date="2016-10" db="EMBL/GenBank/DDBJ databases">
        <authorList>
            <person name="de Groot N.N."/>
        </authorList>
    </citation>
    <scope>NUCLEOTIDE SEQUENCE [LARGE SCALE GENOMIC DNA]</scope>
    <source>
        <strain evidence="9 10">DSM 22012</strain>
    </source>
</reference>
<keyword evidence="10" id="KW-1185">Reference proteome</keyword>
<dbReference type="InterPro" id="IPR002528">
    <property type="entry name" value="MATE_fam"/>
</dbReference>
<feature type="compositionally biased region" description="Low complexity" evidence="7">
    <location>
        <begin position="526"/>
        <end position="538"/>
    </location>
</feature>
<proteinExistence type="predicted"/>
<sequence>MPETNANRLTAGSIPRQLILFAIPTLASSMLQSAGGSIDSAWVGNLLGEASLAATTNGNLVMFIMTSFVFGFGMAATILIGQSIGAGNLVQARRVVGTTAGSFVPAVLALAIVGYFTAPYLLQLLGTAPEIIELARDYLKLTFVGLPAVLLQTILMMALRGSGDANTPLRFMLLAVILATMLNPVFILGLGPLPAFGIGGSALALAASNYISLAAMVVYIYRKDLPLRLRGEELRWLRPDPQLLKVMVTKGVPIGLQMIIVTTAALTVLRIINGEGVNTIAAFGATQQLWTYVQMPAMALAGAVSAMAAQNIGAGRLDRVKRITRVGIGYNFLLTGGLILLLSWLDRWALGIFLTDSGDAMEIAIHIFQVATWGFIAFGISHVLFGTVRAAGQVIWPMVILAVALYPVRLGAIHLLQPTLGSDAIWWSFPAAFIATMLMAMAYYLWGNWRQTHLVIDSAQHRPKDSEYLIDEGPRVIEAPASADPTQCVVCSGSERSPDQSLNNRNDETLGATANRRCSKHSFTGAEAEANTETKANAQMTEGYP</sequence>
<dbReference type="Pfam" id="PF01554">
    <property type="entry name" value="MatE"/>
    <property type="match status" value="2"/>
</dbReference>
<feature type="transmembrane region" description="Helical" evidence="8">
    <location>
        <begin position="394"/>
        <end position="412"/>
    </location>
</feature>
<dbReference type="InterPro" id="IPR052031">
    <property type="entry name" value="Membrane_Transporter-Flippase"/>
</dbReference>
<feature type="transmembrane region" description="Helical" evidence="8">
    <location>
        <begin position="138"/>
        <end position="159"/>
    </location>
</feature>
<evidence type="ECO:0000313" key="10">
    <source>
        <dbReference type="Proteomes" id="UP000236745"/>
    </source>
</evidence>
<dbReference type="AlphaFoldDB" id="A0A1H5XD84"/>
<evidence type="ECO:0000256" key="8">
    <source>
        <dbReference type="SAM" id="Phobius"/>
    </source>
</evidence>
<evidence type="ECO:0000256" key="6">
    <source>
        <dbReference type="ARBA" id="ARBA00023136"/>
    </source>
</evidence>
<keyword evidence="2" id="KW-0813">Transport</keyword>
<comment type="subcellular location">
    <subcellularLocation>
        <location evidence="1">Cell membrane</location>
        <topology evidence="1">Multi-pass membrane protein</topology>
    </subcellularLocation>
</comment>
<dbReference type="Proteomes" id="UP000236745">
    <property type="component" value="Unassembled WGS sequence"/>
</dbReference>
<evidence type="ECO:0000256" key="5">
    <source>
        <dbReference type="ARBA" id="ARBA00022989"/>
    </source>
</evidence>
<feature type="transmembrane region" description="Helical" evidence="8">
    <location>
        <begin position="424"/>
        <end position="446"/>
    </location>
</feature>